<evidence type="ECO:0000256" key="3">
    <source>
        <dbReference type="ARBA" id="ARBA00022729"/>
    </source>
</evidence>
<dbReference type="GO" id="GO:0004106">
    <property type="term" value="F:chorismate mutase activity"/>
    <property type="evidence" value="ECO:0007669"/>
    <property type="project" value="UniProtKB-EC"/>
</dbReference>
<dbReference type="PANTHER" id="PTHR38041">
    <property type="entry name" value="CHORISMATE MUTASE"/>
    <property type="match status" value="1"/>
</dbReference>
<dbReference type="InterPro" id="IPR002701">
    <property type="entry name" value="CM_II_prokaryot"/>
</dbReference>
<evidence type="ECO:0000256" key="1">
    <source>
        <dbReference type="ARBA" id="ARBA00004817"/>
    </source>
</evidence>
<dbReference type="PROSITE" id="PS51168">
    <property type="entry name" value="CHORISMATE_MUT_2"/>
    <property type="match status" value="1"/>
</dbReference>
<organism evidence="7 8">
    <name type="scientific">Amycolatopsis rhabdoformis</name>
    <dbReference type="NCBI Taxonomy" id="1448059"/>
    <lineage>
        <taxon>Bacteria</taxon>
        <taxon>Bacillati</taxon>
        <taxon>Actinomycetota</taxon>
        <taxon>Actinomycetes</taxon>
        <taxon>Pseudonocardiales</taxon>
        <taxon>Pseudonocardiaceae</taxon>
        <taxon>Amycolatopsis</taxon>
    </lineage>
</organism>
<dbReference type="EMBL" id="CP142149">
    <property type="protein sequence ID" value="WSE29100.1"/>
    <property type="molecule type" value="Genomic_DNA"/>
</dbReference>
<dbReference type="InterPro" id="IPR051331">
    <property type="entry name" value="Chorismate_mutase-related"/>
</dbReference>
<keyword evidence="8" id="KW-1185">Reference proteome</keyword>
<feature type="domain" description="Chorismate mutase" evidence="6">
    <location>
        <begin position="33"/>
        <end position="126"/>
    </location>
</feature>
<feature type="chain" id="PRO_5046921036" description="chorismate mutase" evidence="5">
    <location>
        <begin position="35"/>
        <end position="207"/>
    </location>
</feature>
<dbReference type="RefSeq" id="WP_326568087.1">
    <property type="nucleotide sequence ID" value="NZ_CP142149.1"/>
</dbReference>
<evidence type="ECO:0000256" key="4">
    <source>
        <dbReference type="ARBA" id="ARBA00023235"/>
    </source>
</evidence>
<keyword evidence="4 7" id="KW-0413">Isomerase</keyword>
<dbReference type="InterPro" id="IPR036979">
    <property type="entry name" value="CM_dom_sf"/>
</dbReference>
<keyword evidence="3 5" id="KW-0732">Signal</keyword>
<gene>
    <name evidence="7" type="ORF">VSH64_40850</name>
</gene>
<dbReference type="Gene3D" id="1.20.59.10">
    <property type="entry name" value="Chorismate mutase"/>
    <property type="match status" value="1"/>
</dbReference>
<feature type="signal peptide" evidence="5">
    <location>
        <begin position="1"/>
        <end position="34"/>
    </location>
</feature>
<evidence type="ECO:0000313" key="7">
    <source>
        <dbReference type="EMBL" id="WSE29100.1"/>
    </source>
</evidence>
<dbReference type="InterPro" id="IPR036263">
    <property type="entry name" value="Chorismate_II_sf"/>
</dbReference>
<name>A0ABZ1I3Y2_9PSEU</name>
<evidence type="ECO:0000259" key="6">
    <source>
        <dbReference type="PROSITE" id="PS51168"/>
    </source>
</evidence>
<dbReference type="PANTHER" id="PTHR38041:SF2">
    <property type="entry name" value="SECRETED CHORISMATE MUTASE"/>
    <property type="match status" value="1"/>
</dbReference>
<dbReference type="NCBIfam" id="TIGR01806">
    <property type="entry name" value="CM_mono2"/>
    <property type="match status" value="1"/>
</dbReference>
<dbReference type="Pfam" id="PF01817">
    <property type="entry name" value="CM_2"/>
    <property type="match status" value="1"/>
</dbReference>
<proteinExistence type="predicted"/>
<reference evidence="7 8" key="1">
    <citation type="journal article" date="2015" name="Int. J. Syst. Evol. Microbiol.">
        <title>Amycolatopsis rhabdoformis sp. nov., an actinomycete isolated from a tropical forest soil.</title>
        <authorList>
            <person name="Souza W.R."/>
            <person name="Silva R.E."/>
            <person name="Goodfellow M."/>
            <person name="Busarakam K."/>
            <person name="Figueiro F.S."/>
            <person name="Ferreira D."/>
            <person name="Rodrigues-Filho E."/>
            <person name="Moraes L.A.B."/>
            <person name="Zucchi T.D."/>
        </authorList>
    </citation>
    <scope>NUCLEOTIDE SEQUENCE [LARGE SCALE GENOMIC DNA]</scope>
    <source>
        <strain evidence="7 8">NCIMB 14900</strain>
    </source>
</reference>
<dbReference type="SMART" id="SM00830">
    <property type="entry name" value="CM_2"/>
    <property type="match status" value="1"/>
</dbReference>
<dbReference type="NCBIfam" id="NF006741">
    <property type="entry name" value="PRK09269.1"/>
    <property type="match status" value="1"/>
</dbReference>
<evidence type="ECO:0000256" key="2">
    <source>
        <dbReference type="ARBA" id="ARBA00012404"/>
    </source>
</evidence>
<dbReference type="InterPro" id="IPR008240">
    <property type="entry name" value="Chorismate_mutase_periplasmic"/>
</dbReference>
<dbReference type="SUPFAM" id="SSF48600">
    <property type="entry name" value="Chorismate mutase II"/>
    <property type="match status" value="1"/>
</dbReference>
<dbReference type="Proteomes" id="UP001330812">
    <property type="component" value="Chromosome"/>
</dbReference>
<evidence type="ECO:0000256" key="5">
    <source>
        <dbReference type="SAM" id="SignalP"/>
    </source>
</evidence>
<comment type="pathway">
    <text evidence="1">Metabolic intermediate biosynthesis; prephenate biosynthesis; prephenate from chorismate: step 1/1.</text>
</comment>
<protein>
    <recommendedName>
        <fullName evidence="2">chorismate mutase</fullName>
        <ecNumber evidence="2">5.4.99.5</ecNumber>
    </recommendedName>
</protein>
<accession>A0ABZ1I3Y2</accession>
<sequence>MVRDKTALNRTLRAVALAGVVVSALTVGGTQAMAAEETTSTAATAAHAFGPLGPLTDLVVQRLRVGDEVAASKFGTDKPIDDPAREQQELAAVRTRAFAHGLDPERTAEFFQDQITASKVVQRGLFARWTAHPEEAPTTRPDLTEIRAELDELTTALLTELVATNDVREPGTACRIDALEAQISADVVDHLDELHRGALRTALQSLC</sequence>
<dbReference type="EC" id="5.4.99.5" evidence="2"/>
<dbReference type="PIRSF" id="PIRSF026640">
    <property type="entry name" value="Peripl_chor_mut"/>
    <property type="match status" value="1"/>
</dbReference>
<evidence type="ECO:0000313" key="8">
    <source>
        <dbReference type="Proteomes" id="UP001330812"/>
    </source>
</evidence>